<dbReference type="GO" id="GO:0005654">
    <property type="term" value="C:nucleoplasm"/>
    <property type="evidence" value="ECO:0007669"/>
    <property type="project" value="Ensembl"/>
</dbReference>
<protein>
    <submittedName>
        <fullName evidence="1">SIVA1 apoptosis inducing factor</fullName>
    </submittedName>
</protein>
<organism evidence="1 2">
    <name type="scientific">Panthera leo</name>
    <name type="common">Lion</name>
    <dbReference type="NCBI Taxonomy" id="9689"/>
    <lineage>
        <taxon>Eukaryota</taxon>
        <taxon>Metazoa</taxon>
        <taxon>Chordata</taxon>
        <taxon>Craniata</taxon>
        <taxon>Vertebrata</taxon>
        <taxon>Euteleostomi</taxon>
        <taxon>Mammalia</taxon>
        <taxon>Eutheria</taxon>
        <taxon>Laurasiatheria</taxon>
        <taxon>Carnivora</taxon>
        <taxon>Feliformia</taxon>
        <taxon>Felidae</taxon>
        <taxon>Pantherinae</taxon>
        <taxon>Panthera</taxon>
    </lineage>
</organism>
<evidence type="ECO:0000313" key="1">
    <source>
        <dbReference type="Ensembl" id="ENSPLOP00000009283.1"/>
    </source>
</evidence>
<reference evidence="1" key="1">
    <citation type="journal article" date="2019" name="bioRxiv">
        <title>Long live the king: chromosome-level assembly of the lion (Panthera leo) using linked-read, Hi-C, and long read data.</title>
        <authorList>
            <person name="Armstrong E.E."/>
            <person name="Taylor R.W."/>
            <person name="Miller D.E."/>
            <person name="Kaelin C."/>
            <person name="Barsh G."/>
            <person name="Hadly E.A."/>
            <person name="Petrov D."/>
        </authorList>
    </citation>
    <scope>NUCLEOTIDE SEQUENCE [LARGE SCALE GENOMIC DNA]</scope>
</reference>
<dbReference type="InterPro" id="IPR022773">
    <property type="entry name" value="Siva"/>
</dbReference>
<gene>
    <name evidence="1" type="primary">SIVA1</name>
</gene>
<proteinExistence type="predicted"/>
<dbReference type="PANTHER" id="PTHR14365">
    <property type="entry name" value="APOPTOSIS REGULATORY PROTEIN SIVA"/>
    <property type="match status" value="1"/>
</dbReference>
<keyword evidence="2" id="KW-1185">Reference proteome</keyword>
<dbReference type="GO" id="GO:0097191">
    <property type="term" value="P:extrinsic apoptotic signaling pathway"/>
    <property type="evidence" value="ECO:0007669"/>
    <property type="project" value="Ensembl"/>
</dbReference>
<evidence type="ECO:0000313" key="2">
    <source>
        <dbReference type="Proteomes" id="UP000694399"/>
    </source>
</evidence>
<dbReference type="Pfam" id="PF05458">
    <property type="entry name" value="Siva"/>
    <property type="match status" value="1"/>
</dbReference>
<dbReference type="AlphaFoldDB" id="A0A8C9D2C3"/>
<dbReference type="Proteomes" id="UP000694399">
    <property type="component" value="Chromosome B4"/>
</dbReference>
<dbReference type="PANTHER" id="PTHR14365:SF1">
    <property type="entry name" value="APOPTOSIS REGULATORY PROTEIN SIVA"/>
    <property type="match status" value="1"/>
</dbReference>
<dbReference type="GO" id="GO:0005175">
    <property type="term" value="F:CD27 receptor binding"/>
    <property type="evidence" value="ECO:0007669"/>
    <property type="project" value="Ensembl"/>
</dbReference>
<sequence length="241" mass="25488">MPKRGCTFADAAPLQLKVRVGQRELSRGVCAERYSREIFEKTKQLLFRGAQAYMDHLWEEGCAIVDLPESPKPGPTEALGTPRGQMLIGPDGRLTRSRAQASEADPSGAATRACSSCVRAVDGKAACGQCERALCGRCVRICCSCGAVACALCTLVEPKSVILMCPSLSSMRFSSCGAASGSAPALPPPRPRLLTPTHLEVTVDHVLLGVQVPSPIPWGARRRGASVRGLSSVTCDKGHAE</sequence>
<dbReference type="GeneTree" id="ENSGT00390000004842"/>
<reference evidence="1" key="2">
    <citation type="submission" date="2025-08" db="UniProtKB">
        <authorList>
            <consortium name="Ensembl"/>
        </authorList>
    </citation>
    <scope>IDENTIFICATION</scope>
</reference>
<accession>A0A8C9D2C3</accession>
<name>A0A8C9D2C3_PANLE</name>
<reference evidence="1" key="3">
    <citation type="submission" date="2025-09" db="UniProtKB">
        <authorList>
            <consortium name="Ensembl"/>
        </authorList>
    </citation>
    <scope>IDENTIFICATION</scope>
</reference>
<dbReference type="Ensembl" id="ENSPLOT00000010283.1">
    <property type="protein sequence ID" value="ENSPLOP00000009283.1"/>
    <property type="gene ID" value="ENSPLOG00000006834.1"/>
</dbReference>